<sequence>MGDAVLDALSKFDRCAKTKEEKIHRKLLWDWNSDENDDSYSTPRPKKTQIISTSSLGLWCKDDDVEFIDVKLDVPIQESPEKKSGNGVCSTATPSNVSSLTSRTKEFLLQACSVPKQTGSDNESSKRNSDGNIYTNAQGRSLSVSSLLRKGDRSKVDYKYPLHRYQRNSHRDQNLLQKTYFSNKTSNTNEQKIKHVNVQRETHVSVQRETHVNVQKQKPVMKENVQRESPSANRISNATTSSKSAKNSTASIKLSSNGEAFISEATTSSKSSKNSTVSIELSSSNGEAFAEFMADTRALKNIRKQYTKLRDLIPEPNTESRNIKY</sequence>
<feature type="compositionally biased region" description="Basic and acidic residues" evidence="1">
    <location>
        <begin position="202"/>
        <end position="211"/>
    </location>
</feature>
<accession>A0A087TS81</accession>
<evidence type="ECO:0000313" key="2">
    <source>
        <dbReference type="EMBL" id="KFM67970.1"/>
    </source>
</evidence>
<dbReference type="Proteomes" id="UP000054359">
    <property type="component" value="Unassembled WGS sequence"/>
</dbReference>
<keyword evidence="3" id="KW-1185">Reference proteome</keyword>
<gene>
    <name evidence="2" type="ORF">X975_11800</name>
</gene>
<feature type="region of interest" description="Disordered" evidence="1">
    <location>
        <begin position="113"/>
        <end position="137"/>
    </location>
</feature>
<dbReference type="AlphaFoldDB" id="A0A087TS81"/>
<protein>
    <submittedName>
        <fullName evidence="2">Uncharacterized protein</fullName>
    </submittedName>
</protein>
<feature type="non-terminal residue" evidence="2">
    <location>
        <position position="325"/>
    </location>
</feature>
<reference evidence="2 3" key="1">
    <citation type="submission" date="2013-11" db="EMBL/GenBank/DDBJ databases">
        <title>Genome sequencing of Stegodyphus mimosarum.</title>
        <authorList>
            <person name="Bechsgaard J."/>
        </authorList>
    </citation>
    <scope>NUCLEOTIDE SEQUENCE [LARGE SCALE GENOMIC DNA]</scope>
</reference>
<evidence type="ECO:0000313" key="3">
    <source>
        <dbReference type="Proteomes" id="UP000054359"/>
    </source>
</evidence>
<organism evidence="2 3">
    <name type="scientific">Stegodyphus mimosarum</name>
    <name type="common">African social velvet spider</name>
    <dbReference type="NCBI Taxonomy" id="407821"/>
    <lineage>
        <taxon>Eukaryota</taxon>
        <taxon>Metazoa</taxon>
        <taxon>Ecdysozoa</taxon>
        <taxon>Arthropoda</taxon>
        <taxon>Chelicerata</taxon>
        <taxon>Arachnida</taxon>
        <taxon>Araneae</taxon>
        <taxon>Araneomorphae</taxon>
        <taxon>Entelegynae</taxon>
        <taxon>Eresoidea</taxon>
        <taxon>Eresidae</taxon>
        <taxon>Stegodyphus</taxon>
    </lineage>
</organism>
<name>A0A087TS81_STEMI</name>
<feature type="region of interest" description="Disordered" evidence="1">
    <location>
        <begin position="202"/>
        <end position="252"/>
    </location>
</feature>
<feature type="compositionally biased region" description="Low complexity" evidence="1">
    <location>
        <begin position="235"/>
        <end position="252"/>
    </location>
</feature>
<proteinExistence type="predicted"/>
<evidence type="ECO:0000256" key="1">
    <source>
        <dbReference type="SAM" id="MobiDB-lite"/>
    </source>
</evidence>
<dbReference type="EMBL" id="KK116504">
    <property type="protein sequence ID" value="KFM67970.1"/>
    <property type="molecule type" value="Genomic_DNA"/>
</dbReference>